<comment type="similarity">
    <text evidence="2">Belongs to the UPF0718 family.</text>
</comment>
<feature type="transmembrane region" description="Helical" evidence="7">
    <location>
        <begin position="81"/>
        <end position="103"/>
    </location>
</feature>
<dbReference type="Pfam" id="PF03773">
    <property type="entry name" value="ArsP_1"/>
    <property type="match status" value="1"/>
</dbReference>
<feature type="transmembrane region" description="Helical" evidence="7">
    <location>
        <begin position="149"/>
        <end position="172"/>
    </location>
</feature>
<feature type="transmembrane region" description="Helical" evidence="7">
    <location>
        <begin position="50"/>
        <end position="69"/>
    </location>
</feature>
<feature type="transmembrane region" description="Helical" evidence="7">
    <location>
        <begin position="115"/>
        <end position="137"/>
    </location>
</feature>
<evidence type="ECO:0000313" key="11">
    <source>
        <dbReference type="Proteomes" id="UP000199519"/>
    </source>
</evidence>
<dbReference type="Proteomes" id="UP000198612">
    <property type="component" value="Unassembled WGS sequence"/>
</dbReference>
<dbReference type="GO" id="GO:0005886">
    <property type="term" value="C:plasma membrane"/>
    <property type="evidence" value="ECO:0007669"/>
    <property type="project" value="UniProtKB-SubCell"/>
</dbReference>
<dbReference type="EMBL" id="FNBJ01000058">
    <property type="protein sequence ID" value="SDG18889.1"/>
    <property type="molecule type" value="Genomic_DNA"/>
</dbReference>
<dbReference type="AlphaFoldDB" id="A0A1I0D350"/>
<dbReference type="EMBL" id="FOHG01000056">
    <property type="protein sequence ID" value="SET26639.1"/>
    <property type="molecule type" value="Genomic_DNA"/>
</dbReference>
<evidence type="ECO:0000313" key="10">
    <source>
        <dbReference type="Proteomes" id="UP000198612"/>
    </source>
</evidence>
<evidence type="ECO:0000256" key="2">
    <source>
        <dbReference type="ARBA" id="ARBA00006386"/>
    </source>
</evidence>
<keyword evidence="11" id="KW-1185">Reference proteome</keyword>
<sequence length="173" mass="18163">MDILNIIIGKSWGQRIVVLGAAILYSYLFITKPNVAKKGVINSFQTFTTLFTLIIAALLISQAIGLLIPEERVIDLLGEGSGLKGIATGGLLAGLLQGGPYAAYPIIKSLYDKGAHISVVIAMLLGYGAIGIGRVAYGLMFFGPKIVGLRLLLALPVPILAGLIVLLFVTSIA</sequence>
<reference evidence="10 11" key="1">
    <citation type="submission" date="2016-10" db="EMBL/GenBank/DDBJ databases">
        <authorList>
            <person name="Varghese N."/>
            <person name="Submissions S."/>
        </authorList>
    </citation>
    <scope>NUCLEOTIDE SEQUENCE [LARGE SCALE GENOMIC DNA]</scope>
    <source>
        <strain evidence="8 11">WG2</strain>
        <strain evidence="9 10">WG5</strain>
    </source>
</reference>
<protein>
    <submittedName>
        <fullName evidence="9">Predicted permease</fullName>
    </submittedName>
</protein>
<accession>A0A1I0D350</accession>
<comment type="subcellular location">
    <subcellularLocation>
        <location evidence="1">Cell membrane</location>
        <topology evidence="1">Multi-pass membrane protein</topology>
    </subcellularLocation>
</comment>
<organism evidence="9 10">
    <name type="scientific">Halanaerobium congolense</name>
    <dbReference type="NCBI Taxonomy" id="54121"/>
    <lineage>
        <taxon>Bacteria</taxon>
        <taxon>Bacillati</taxon>
        <taxon>Bacillota</taxon>
        <taxon>Clostridia</taxon>
        <taxon>Halanaerobiales</taxon>
        <taxon>Halanaerobiaceae</taxon>
        <taxon>Halanaerobium</taxon>
    </lineage>
</organism>
<evidence type="ECO:0000256" key="1">
    <source>
        <dbReference type="ARBA" id="ARBA00004651"/>
    </source>
</evidence>
<keyword evidence="4 7" id="KW-0812">Transmembrane</keyword>
<name>A0A1I0D350_9FIRM</name>
<keyword evidence="5 7" id="KW-1133">Transmembrane helix</keyword>
<evidence type="ECO:0000313" key="8">
    <source>
        <dbReference type="EMBL" id="SDG18889.1"/>
    </source>
</evidence>
<dbReference type="Proteomes" id="UP000199519">
    <property type="component" value="Unassembled WGS sequence"/>
</dbReference>
<evidence type="ECO:0000256" key="7">
    <source>
        <dbReference type="SAM" id="Phobius"/>
    </source>
</evidence>
<evidence type="ECO:0000256" key="4">
    <source>
        <dbReference type="ARBA" id="ARBA00022692"/>
    </source>
</evidence>
<keyword evidence="3" id="KW-1003">Cell membrane</keyword>
<evidence type="ECO:0000256" key="6">
    <source>
        <dbReference type="ARBA" id="ARBA00023136"/>
    </source>
</evidence>
<feature type="transmembrane region" description="Helical" evidence="7">
    <location>
        <begin position="12"/>
        <end position="30"/>
    </location>
</feature>
<keyword evidence="6 7" id="KW-0472">Membrane</keyword>
<evidence type="ECO:0000313" key="9">
    <source>
        <dbReference type="EMBL" id="SET26639.1"/>
    </source>
</evidence>
<evidence type="ECO:0000256" key="5">
    <source>
        <dbReference type="ARBA" id="ARBA00022989"/>
    </source>
</evidence>
<dbReference type="RefSeq" id="WP_089720999.1">
    <property type="nucleotide sequence ID" value="NZ_FNBJ01000058.1"/>
</dbReference>
<proteinExistence type="inferred from homology"/>
<gene>
    <name evidence="8" type="ORF">SAMN04488598_1589</name>
    <name evidence="9" type="ORF">SAMN04515652_1569</name>
</gene>
<dbReference type="InterPro" id="IPR005524">
    <property type="entry name" value="DUF318"/>
</dbReference>
<evidence type="ECO:0000256" key="3">
    <source>
        <dbReference type="ARBA" id="ARBA00022475"/>
    </source>
</evidence>